<evidence type="ECO:0000313" key="4">
    <source>
        <dbReference type="EMBL" id="PWC08400.1"/>
    </source>
</evidence>
<dbReference type="PROSITE" id="PS50093">
    <property type="entry name" value="PKD"/>
    <property type="match status" value="1"/>
</dbReference>
<name>A0A2U1THS7_9MICO</name>
<evidence type="ECO:0000259" key="3">
    <source>
        <dbReference type="PROSITE" id="PS50093"/>
    </source>
</evidence>
<dbReference type="CDD" id="cd00146">
    <property type="entry name" value="PKD"/>
    <property type="match status" value="1"/>
</dbReference>
<dbReference type="EMBL" id="QEFB01000001">
    <property type="protein sequence ID" value="PWC08400.1"/>
    <property type="molecule type" value="Genomic_DNA"/>
</dbReference>
<gene>
    <name evidence="4" type="ORF">DF223_03450</name>
</gene>
<proteinExistence type="predicted"/>
<evidence type="ECO:0000256" key="2">
    <source>
        <dbReference type="SAM" id="SignalP"/>
    </source>
</evidence>
<keyword evidence="5" id="KW-1185">Reference proteome</keyword>
<dbReference type="SUPFAM" id="SSF49299">
    <property type="entry name" value="PKD domain"/>
    <property type="match status" value="1"/>
</dbReference>
<feature type="chain" id="PRO_5015483043" description="PKD domain-containing protein" evidence="2">
    <location>
        <begin position="23"/>
        <end position="266"/>
    </location>
</feature>
<dbReference type="InterPro" id="IPR035986">
    <property type="entry name" value="PKD_dom_sf"/>
</dbReference>
<sequence>MFLVLTIALWNTGLGAAPAAFAAVCSGLDEINGVCTGGSLENGEAIIRGDQDNGGGGGGGGQNGGGDDGGDDDGGTGDNGNADGSDGPGGIDRSLQCVSATLCLPDVVTLSDLARFSPTAPTLTMEPDGWLVTGLPANFIADTGRHVQPGALFDVPIEVRFTPVSYHWSWGDGSRSRTTVPGATWAELGLPEFSPTATSHIYADTGVYAVTVTVAFAVEYRAAGASWITIDGTLSSPAVTIAALAGDARTVLVDKECTRNPRGPGC</sequence>
<comment type="caution">
    <text evidence="4">The sequence shown here is derived from an EMBL/GenBank/DDBJ whole genome shotgun (WGS) entry which is preliminary data.</text>
</comment>
<accession>A0A2U1THS7</accession>
<dbReference type="Pfam" id="PF00801">
    <property type="entry name" value="PKD"/>
    <property type="match status" value="1"/>
</dbReference>
<organism evidence="4 5">
    <name type="scientific">Mycetocola zhujimingii</name>
    <dbReference type="NCBI Taxonomy" id="2079792"/>
    <lineage>
        <taxon>Bacteria</taxon>
        <taxon>Bacillati</taxon>
        <taxon>Actinomycetota</taxon>
        <taxon>Actinomycetes</taxon>
        <taxon>Micrococcales</taxon>
        <taxon>Microbacteriaceae</taxon>
        <taxon>Mycetocola</taxon>
    </lineage>
</organism>
<evidence type="ECO:0000256" key="1">
    <source>
        <dbReference type="SAM" id="MobiDB-lite"/>
    </source>
</evidence>
<feature type="domain" description="PKD" evidence="3">
    <location>
        <begin position="162"/>
        <end position="215"/>
    </location>
</feature>
<dbReference type="InterPro" id="IPR000601">
    <property type="entry name" value="PKD_dom"/>
</dbReference>
<protein>
    <recommendedName>
        <fullName evidence="3">PKD domain-containing protein</fullName>
    </recommendedName>
</protein>
<feature type="region of interest" description="Disordered" evidence="1">
    <location>
        <begin position="46"/>
        <end position="90"/>
    </location>
</feature>
<dbReference type="GO" id="GO:0005975">
    <property type="term" value="P:carbohydrate metabolic process"/>
    <property type="evidence" value="ECO:0007669"/>
    <property type="project" value="UniProtKB-ARBA"/>
</dbReference>
<keyword evidence="2" id="KW-0732">Signal</keyword>
<evidence type="ECO:0000313" key="5">
    <source>
        <dbReference type="Proteomes" id="UP000244962"/>
    </source>
</evidence>
<feature type="signal peptide" evidence="2">
    <location>
        <begin position="1"/>
        <end position="22"/>
    </location>
</feature>
<feature type="compositionally biased region" description="Gly residues" evidence="1">
    <location>
        <begin position="52"/>
        <end position="67"/>
    </location>
</feature>
<dbReference type="Proteomes" id="UP000244962">
    <property type="component" value="Unassembled WGS sequence"/>
</dbReference>
<dbReference type="InterPro" id="IPR013783">
    <property type="entry name" value="Ig-like_fold"/>
</dbReference>
<dbReference type="Gene3D" id="2.60.40.10">
    <property type="entry name" value="Immunoglobulins"/>
    <property type="match status" value="1"/>
</dbReference>
<dbReference type="AlphaFoldDB" id="A0A2U1THS7"/>
<reference evidence="5" key="1">
    <citation type="submission" date="2018-04" db="EMBL/GenBank/DDBJ databases">
        <authorList>
            <person name="Liu S."/>
            <person name="Wang Z."/>
            <person name="Li J."/>
        </authorList>
    </citation>
    <scope>NUCLEOTIDE SEQUENCE [LARGE SCALE GENOMIC DNA]</scope>
    <source>
        <strain evidence="5">622</strain>
    </source>
</reference>